<feature type="domain" description="SsuA/THI5-like" evidence="2">
    <location>
        <begin position="76"/>
        <end position="290"/>
    </location>
</feature>
<sequence length="361" mass="39066">MTTIRYFRYLHHAISRPTILLSALLLCMLPVLAGCTNTNSPAASGSSAGTTATSEAGTGADGAVHKLTIMLDWYPNAVHSFLYAAEAEGYFAEEGLEVDIQMPADTNDALKLVAAGKVDLALSYQPQVLMARGEQIPVKSIAALVRHPLNHLMVAADSGITRPGELSGKQAGYSSVPLYEAMLSTMVKSDGGDPSSLKLVDVGYELIPALSTGRVDGIMGGFINHEQLILEQEGHPVRSFNPVDYGVPDYYELVLVASEQGLQDSQGFYHKFVDAIRKGQQYVADHPDEALKLLLTHQEDTAPLDEAIEQRSLEILLPLMDAGSQPFGYQDSASWEKVNQWLSENGLLAAEVDVKNAFINF</sequence>
<keyword evidence="1" id="KW-0732">Signal</keyword>
<dbReference type="RefSeq" id="WP_245368193.1">
    <property type="nucleotide sequence ID" value="NZ_JAGGLV010000007.1"/>
</dbReference>
<proteinExistence type="predicted"/>
<dbReference type="InterPro" id="IPR015168">
    <property type="entry name" value="SsuA/THI5"/>
</dbReference>
<protein>
    <submittedName>
        <fullName evidence="3">Hydroxymethylpyrimidine transport system substrate-binding protein</fullName>
    </submittedName>
</protein>
<dbReference type="PROSITE" id="PS51257">
    <property type="entry name" value="PROKAR_LIPOPROTEIN"/>
    <property type="match status" value="1"/>
</dbReference>
<gene>
    <name evidence="3" type="ORF">J2Z70_002565</name>
</gene>
<evidence type="ECO:0000256" key="1">
    <source>
        <dbReference type="SAM" id="SignalP"/>
    </source>
</evidence>
<dbReference type="Proteomes" id="UP000773462">
    <property type="component" value="Unassembled WGS sequence"/>
</dbReference>
<accession>A0ABS4NQS3</accession>
<comment type="caution">
    <text evidence="3">The sequence shown here is derived from an EMBL/GenBank/DDBJ whole genome shotgun (WGS) entry which is preliminary data.</text>
</comment>
<name>A0ABS4NQS3_9BACL</name>
<dbReference type="EMBL" id="JAGGLV010000007">
    <property type="protein sequence ID" value="MBP2112411.1"/>
    <property type="molecule type" value="Genomic_DNA"/>
</dbReference>
<evidence type="ECO:0000313" key="4">
    <source>
        <dbReference type="Proteomes" id="UP000773462"/>
    </source>
</evidence>
<reference evidence="3 4" key="1">
    <citation type="submission" date="2021-03" db="EMBL/GenBank/DDBJ databases">
        <title>Genomic Encyclopedia of Type Strains, Phase IV (KMG-IV): sequencing the most valuable type-strain genomes for metagenomic binning, comparative biology and taxonomic classification.</title>
        <authorList>
            <person name="Goeker M."/>
        </authorList>
    </citation>
    <scope>NUCLEOTIDE SEQUENCE [LARGE SCALE GENOMIC DNA]</scope>
    <source>
        <strain evidence="3 4">DSM 101953</strain>
    </source>
</reference>
<keyword evidence="4" id="KW-1185">Reference proteome</keyword>
<dbReference type="PANTHER" id="PTHR31528">
    <property type="entry name" value="4-AMINO-5-HYDROXYMETHYL-2-METHYLPYRIMIDINE PHOSPHATE SYNTHASE THI11-RELATED"/>
    <property type="match status" value="1"/>
</dbReference>
<evidence type="ECO:0000313" key="3">
    <source>
        <dbReference type="EMBL" id="MBP2112411.1"/>
    </source>
</evidence>
<evidence type="ECO:0000259" key="2">
    <source>
        <dbReference type="Pfam" id="PF09084"/>
    </source>
</evidence>
<dbReference type="PANTHER" id="PTHR31528:SF3">
    <property type="entry name" value="THIAMINE BIOSYNTHESIS PROTEIN HI_0357-RELATED"/>
    <property type="match status" value="1"/>
</dbReference>
<dbReference type="Pfam" id="PF09084">
    <property type="entry name" value="NMT1"/>
    <property type="match status" value="1"/>
</dbReference>
<dbReference type="InterPro" id="IPR027939">
    <property type="entry name" value="NMT1/THI5"/>
</dbReference>
<dbReference type="Gene3D" id="3.40.190.10">
    <property type="entry name" value="Periplasmic binding protein-like II"/>
    <property type="match status" value="2"/>
</dbReference>
<feature type="chain" id="PRO_5047132976" evidence="1">
    <location>
        <begin position="34"/>
        <end position="361"/>
    </location>
</feature>
<organism evidence="3 4">
    <name type="scientific">Paenibacillus silagei</name>
    <dbReference type="NCBI Taxonomy" id="1670801"/>
    <lineage>
        <taxon>Bacteria</taxon>
        <taxon>Bacillati</taxon>
        <taxon>Bacillota</taxon>
        <taxon>Bacilli</taxon>
        <taxon>Bacillales</taxon>
        <taxon>Paenibacillaceae</taxon>
        <taxon>Paenibacillus</taxon>
    </lineage>
</organism>
<dbReference type="SUPFAM" id="SSF53850">
    <property type="entry name" value="Periplasmic binding protein-like II"/>
    <property type="match status" value="1"/>
</dbReference>
<feature type="signal peptide" evidence="1">
    <location>
        <begin position="1"/>
        <end position="33"/>
    </location>
</feature>